<accession>A0A8I2YGW7</accession>
<dbReference type="OrthoDB" id="2688210at2759"/>
<name>A0A8I2YGW7_9AGAM</name>
<sequence>MSNPALEVCPDYNSEPNEPLRLAIIDRFGLDEQQAVTRLNEIWEQDHARRVVAWDQQRAEQQRADERAQQEERAEEEERIRLEQVEAEKERKEAEKKKPKINDFDSDLPPPSVIVPRPSQYAIQKITSSEFVEMWYFSPDGCSEAARNHRSQADDALGLSATNDILTLRPVASVKVSKNARPDYELSFSEFLQAKNSYLHHIKQISWPDKHVNALAEFFWNLENHPARSNPNGDLVALHYAARIRRQWHDDLKNNTGKAFNISIINENLMNALVFEVNSTIQAKVISKVSSFPSPLLSTSLTQAIPKNPLNPLLRSSAPLSPPRRYGSR</sequence>
<gene>
    <name evidence="2" type="ORF">JVT61DRAFT_9858</name>
</gene>
<organism evidence="2 3">
    <name type="scientific">Boletus reticuloceps</name>
    <dbReference type="NCBI Taxonomy" id="495285"/>
    <lineage>
        <taxon>Eukaryota</taxon>
        <taxon>Fungi</taxon>
        <taxon>Dikarya</taxon>
        <taxon>Basidiomycota</taxon>
        <taxon>Agaricomycotina</taxon>
        <taxon>Agaricomycetes</taxon>
        <taxon>Agaricomycetidae</taxon>
        <taxon>Boletales</taxon>
        <taxon>Boletineae</taxon>
        <taxon>Boletaceae</taxon>
        <taxon>Boletoideae</taxon>
        <taxon>Boletus</taxon>
    </lineage>
</organism>
<dbReference type="EMBL" id="JAGFBS010000038">
    <property type="protein sequence ID" value="KAG6371233.1"/>
    <property type="molecule type" value="Genomic_DNA"/>
</dbReference>
<proteinExistence type="predicted"/>
<reference evidence="2" key="1">
    <citation type="submission" date="2021-03" db="EMBL/GenBank/DDBJ databases">
        <title>Evolutionary innovations through gain and loss of genes in the ectomycorrhizal Boletales.</title>
        <authorList>
            <person name="Wu G."/>
            <person name="Miyauchi S."/>
            <person name="Morin E."/>
            <person name="Yang Z.-L."/>
            <person name="Xu J."/>
            <person name="Martin F.M."/>
        </authorList>
    </citation>
    <scope>NUCLEOTIDE SEQUENCE</scope>
    <source>
        <strain evidence="2">BR01</strain>
    </source>
</reference>
<evidence type="ECO:0000256" key="1">
    <source>
        <dbReference type="SAM" id="MobiDB-lite"/>
    </source>
</evidence>
<keyword evidence="3" id="KW-1185">Reference proteome</keyword>
<evidence type="ECO:0000313" key="2">
    <source>
        <dbReference type="EMBL" id="KAG6371233.1"/>
    </source>
</evidence>
<dbReference type="AlphaFoldDB" id="A0A8I2YGW7"/>
<protein>
    <submittedName>
        <fullName evidence="2">Uncharacterized protein</fullName>
    </submittedName>
</protein>
<feature type="compositionally biased region" description="Basic and acidic residues" evidence="1">
    <location>
        <begin position="57"/>
        <end position="103"/>
    </location>
</feature>
<dbReference type="Proteomes" id="UP000683000">
    <property type="component" value="Unassembled WGS sequence"/>
</dbReference>
<comment type="caution">
    <text evidence="2">The sequence shown here is derived from an EMBL/GenBank/DDBJ whole genome shotgun (WGS) entry which is preliminary data.</text>
</comment>
<evidence type="ECO:0000313" key="3">
    <source>
        <dbReference type="Proteomes" id="UP000683000"/>
    </source>
</evidence>
<feature type="region of interest" description="Disordered" evidence="1">
    <location>
        <begin position="55"/>
        <end position="115"/>
    </location>
</feature>